<reference evidence="12 13" key="1">
    <citation type="submission" date="2019-03" db="EMBL/GenBank/DDBJ databases">
        <title>Genomic Encyclopedia of Type Strains, Phase IV (KMG-IV): sequencing the most valuable type-strain genomes for metagenomic binning, comparative biology and taxonomic classification.</title>
        <authorList>
            <person name="Goeker M."/>
        </authorList>
    </citation>
    <scope>NUCLEOTIDE SEQUENCE [LARGE SCALE GENOMIC DNA]</scope>
    <source>
        <strain evidence="12 13">DSM 203</strain>
    </source>
</reference>
<evidence type="ECO:0000256" key="5">
    <source>
        <dbReference type="ARBA" id="ARBA00022801"/>
    </source>
</evidence>
<feature type="chain" id="PRO_5020983481" evidence="9">
    <location>
        <begin position="20"/>
        <end position="458"/>
    </location>
</feature>
<dbReference type="PROSITE" id="PS00143">
    <property type="entry name" value="INSULINASE"/>
    <property type="match status" value="1"/>
</dbReference>
<comment type="cofactor">
    <cofactor evidence="1">
        <name>Zn(2+)</name>
        <dbReference type="ChEBI" id="CHEBI:29105"/>
    </cofactor>
</comment>
<evidence type="ECO:0000256" key="9">
    <source>
        <dbReference type="SAM" id="SignalP"/>
    </source>
</evidence>
<keyword evidence="6" id="KW-0862">Zinc</keyword>
<dbReference type="GO" id="GO:0006508">
    <property type="term" value="P:proteolysis"/>
    <property type="evidence" value="ECO:0007669"/>
    <property type="project" value="UniProtKB-KW"/>
</dbReference>
<proteinExistence type="inferred from homology"/>
<evidence type="ECO:0000256" key="3">
    <source>
        <dbReference type="ARBA" id="ARBA00022670"/>
    </source>
</evidence>
<keyword evidence="9" id="KW-0732">Signal</keyword>
<dbReference type="Proteomes" id="UP000295247">
    <property type="component" value="Unassembled WGS sequence"/>
</dbReference>
<dbReference type="GO" id="GO:0004222">
    <property type="term" value="F:metalloendopeptidase activity"/>
    <property type="evidence" value="ECO:0007669"/>
    <property type="project" value="InterPro"/>
</dbReference>
<feature type="domain" description="Peptidase M16 N-terminal" evidence="10">
    <location>
        <begin position="34"/>
        <end position="179"/>
    </location>
</feature>
<keyword evidence="5" id="KW-0378">Hydrolase</keyword>
<name>A0A4R4AKV6_MARGR</name>
<accession>A0A4R4AKV6</accession>
<organism evidence="12 13">
    <name type="scientific">Marichromatium gracile</name>
    <name type="common">Chromatium gracile</name>
    <dbReference type="NCBI Taxonomy" id="1048"/>
    <lineage>
        <taxon>Bacteria</taxon>
        <taxon>Pseudomonadati</taxon>
        <taxon>Pseudomonadota</taxon>
        <taxon>Gammaproteobacteria</taxon>
        <taxon>Chromatiales</taxon>
        <taxon>Chromatiaceae</taxon>
        <taxon>Marichromatium</taxon>
    </lineage>
</organism>
<dbReference type="InterPro" id="IPR011765">
    <property type="entry name" value="Pept_M16_N"/>
</dbReference>
<dbReference type="SUPFAM" id="SSF63411">
    <property type="entry name" value="LuxS/MPP-like metallohydrolase"/>
    <property type="match status" value="2"/>
</dbReference>
<dbReference type="AlphaFoldDB" id="A0A4R4AKV6"/>
<evidence type="ECO:0000313" key="12">
    <source>
        <dbReference type="EMBL" id="TCW40068.1"/>
    </source>
</evidence>
<dbReference type="RefSeq" id="WP_123141198.1">
    <property type="nucleotide sequence ID" value="NZ_NRRH01000011.1"/>
</dbReference>
<dbReference type="GO" id="GO:0046872">
    <property type="term" value="F:metal ion binding"/>
    <property type="evidence" value="ECO:0007669"/>
    <property type="project" value="UniProtKB-KW"/>
</dbReference>
<sequence>MSRRFIATLVCLLPLAAGAGQTVYEHQLDNGLKVLVKPDHRAPVLTSQVWYRVGSSYEYGGITGISHLLEHMMFKGTERLAPGEFSRIIAANGGEENAFTSRDYTAYFQNLASDRLEIAFELEAERMRNLALDPEEFAKELEVVKEERRMRTDDDPQSLTYERFNATAYDASPYGIPVIGWPGDLEELRVEDLRDWYRQWYAPNNATLVVAGDVDPEQVFALAERHFGPLQAESIATPKRRPEPEQLGEKRLRVKAPAQEPYLLMGYKAPAVIDAETAWEPYALEVLASVLDGGKSARLERELVRGREVAASVGAGYSAFGRLPGLFLFEGVPAQGHAIDELEQALRDEIARLQDAPVDPAELERVRNQLIADKVYEKDSLFYQGMLLGQLETVGLGWELADRYVDALAAVTPEQIQAVARKYLVADRLTVAVLDPQPIDPAAAPAPAMSHRGAAHVR</sequence>
<comment type="similarity">
    <text evidence="2 8">Belongs to the peptidase M16 family.</text>
</comment>
<dbReference type="Gene3D" id="3.30.830.10">
    <property type="entry name" value="Metalloenzyme, LuxS/M16 peptidase-like"/>
    <property type="match status" value="2"/>
</dbReference>
<evidence type="ECO:0000256" key="8">
    <source>
        <dbReference type="RuleBase" id="RU004447"/>
    </source>
</evidence>
<comment type="caution">
    <text evidence="12">The sequence shown here is derived from an EMBL/GenBank/DDBJ whole genome shotgun (WGS) entry which is preliminary data.</text>
</comment>
<dbReference type="InterPro" id="IPR001431">
    <property type="entry name" value="Pept_M16_Zn_BS"/>
</dbReference>
<dbReference type="PANTHER" id="PTHR43690">
    <property type="entry name" value="NARDILYSIN"/>
    <property type="match status" value="1"/>
</dbReference>
<keyword evidence="4" id="KW-0479">Metal-binding</keyword>
<keyword evidence="3 12" id="KW-0645">Protease</keyword>
<evidence type="ECO:0000256" key="6">
    <source>
        <dbReference type="ARBA" id="ARBA00022833"/>
    </source>
</evidence>
<evidence type="ECO:0000256" key="1">
    <source>
        <dbReference type="ARBA" id="ARBA00001947"/>
    </source>
</evidence>
<dbReference type="EMBL" id="SMDC01000001">
    <property type="protein sequence ID" value="TCW40068.1"/>
    <property type="molecule type" value="Genomic_DNA"/>
</dbReference>
<dbReference type="Pfam" id="PF00675">
    <property type="entry name" value="Peptidase_M16"/>
    <property type="match status" value="1"/>
</dbReference>
<dbReference type="PANTHER" id="PTHR43690:SF17">
    <property type="entry name" value="PROTEIN YHJJ"/>
    <property type="match status" value="1"/>
</dbReference>
<evidence type="ECO:0000313" key="13">
    <source>
        <dbReference type="Proteomes" id="UP000295247"/>
    </source>
</evidence>
<evidence type="ECO:0000259" key="11">
    <source>
        <dbReference type="Pfam" id="PF05193"/>
    </source>
</evidence>
<evidence type="ECO:0000256" key="7">
    <source>
        <dbReference type="ARBA" id="ARBA00023049"/>
    </source>
</evidence>
<feature type="signal peptide" evidence="9">
    <location>
        <begin position="1"/>
        <end position="19"/>
    </location>
</feature>
<keyword evidence="7" id="KW-0482">Metalloprotease</keyword>
<evidence type="ECO:0000256" key="4">
    <source>
        <dbReference type="ARBA" id="ARBA00022723"/>
    </source>
</evidence>
<feature type="domain" description="Peptidase M16 C-terminal" evidence="11">
    <location>
        <begin position="189"/>
        <end position="370"/>
    </location>
</feature>
<dbReference type="InterPro" id="IPR050626">
    <property type="entry name" value="Peptidase_M16"/>
</dbReference>
<protein>
    <submittedName>
        <fullName evidence="12">Zinc protease</fullName>
    </submittedName>
</protein>
<evidence type="ECO:0000259" key="10">
    <source>
        <dbReference type="Pfam" id="PF00675"/>
    </source>
</evidence>
<dbReference type="InterPro" id="IPR011249">
    <property type="entry name" value="Metalloenz_LuxS/M16"/>
</dbReference>
<gene>
    <name evidence="12" type="ORF">EDC29_101485</name>
</gene>
<dbReference type="Pfam" id="PF05193">
    <property type="entry name" value="Peptidase_M16_C"/>
    <property type="match status" value="1"/>
</dbReference>
<evidence type="ECO:0000256" key="2">
    <source>
        <dbReference type="ARBA" id="ARBA00007261"/>
    </source>
</evidence>
<dbReference type="InterPro" id="IPR007863">
    <property type="entry name" value="Peptidase_M16_C"/>
</dbReference>